<gene>
    <name evidence="2" type="ORF">BCF44_104598</name>
</gene>
<dbReference type="PANTHER" id="PTHR43190">
    <property type="entry name" value="N-ACETYL-D-GLUCOSAMINE KINASE"/>
    <property type="match status" value="1"/>
</dbReference>
<dbReference type="InterPro" id="IPR043129">
    <property type="entry name" value="ATPase_NBD"/>
</dbReference>
<dbReference type="InterPro" id="IPR052519">
    <property type="entry name" value="Euk-type_GlcNAc_Kinase"/>
</dbReference>
<proteinExistence type="predicted"/>
<organism evidence="2 3">
    <name type="scientific">Kutzneria buriramensis</name>
    <dbReference type="NCBI Taxonomy" id="1045776"/>
    <lineage>
        <taxon>Bacteria</taxon>
        <taxon>Bacillati</taxon>
        <taxon>Actinomycetota</taxon>
        <taxon>Actinomycetes</taxon>
        <taxon>Pseudonocardiales</taxon>
        <taxon>Pseudonocardiaceae</taxon>
        <taxon>Kutzneria</taxon>
    </lineage>
</organism>
<keyword evidence="2" id="KW-0808">Transferase</keyword>
<evidence type="ECO:0000259" key="1">
    <source>
        <dbReference type="Pfam" id="PF01869"/>
    </source>
</evidence>
<evidence type="ECO:0000313" key="2">
    <source>
        <dbReference type="EMBL" id="REH50321.1"/>
    </source>
</evidence>
<accession>A0A3E0HV96</accession>
<keyword evidence="3" id="KW-1185">Reference proteome</keyword>
<name>A0A3E0HV96_9PSEU</name>
<dbReference type="Proteomes" id="UP000256269">
    <property type="component" value="Unassembled WGS sequence"/>
</dbReference>
<protein>
    <submittedName>
        <fullName evidence="2">N-acetylglucosamine kinase-like BadF-type ATPase</fullName>
    </submittedName>
</protein>
<dbReference type="InterPro" id="IPR002731">
    <property type="entry name" value="ATPase_BadF"/>
</dbReference>
<dbReference type="AlphaFoldDB" id="A0A3E0HV96"/>
<dbReference type="RefSeq" id="WP_116174813.1">
    <property type="nucleotide sequence ID" value="NZ_CP144375.1"/>
</dbReference>
<dbReference type="Gene3D" id="3.30.420.40">
    <property type="match status" value="2"/>
</dbReference>
<dbReference type="PANTHER" id="PTHR43190:SF3">
    <property type="entry name" value="N-ACETYL-D-GLUCOSAMINE KINASE"/>
    <property type="match status" value="1"/>
</dbReference>
<evidence type="ECO:0000313" key="3">
    <source>
        <dbReference type="Proteomes" id="UP000256269"/>
    </source>
</evidence>
<dbReference type="OrthoDB" id="8701357at2"/>
<dbReference type="SUPFAM" id="SSF53067">
    <property type="entry name" value="Actin-like ATPase domain"/>
    <property type="match status" value="2"/>
</dbReference>
<feature type="domain" description="ATPase BadF/BadG/BcrA/BcrD type" evidence="1">
    <location>
        <begin position="9"/>
        <end position="312"/>
    </location>
</feature>
<dbReference type="EMBL" id="QUNO01000004">
    <property type="protein sequence ID" value="REH50321.1"/>
    <property type="molecule type" value="Genomic_DNA"/>
</dbReference>
<sequence>MANTEGYLVGVDAGGTTTRALVADLSGARVGTGRAGGANPNSHPPEVAAEQVAASIAAALASAGVPADRVRAGVLGLAGASKLADDRVAALFDAAWHGAGLKCGLRVVTDCEAAFAAGTAVSDGTVLVAGTGSAAARIVNRRQVAIAGGFGWLLGDEGSAFWLGRQAVRATLRTLATGAALGVLARSVLADVLAIQDVSGDPVLRRSVVSRLITAVNAEAPIHLARLAPLVAAGAAAHDPLATEIVDEAVEWLVRTARDARSAGERTPVVVIGSVAAGGGVLGERLLAALAEACGGVVSVARDGAAGAAWLAGLELLGPAAQSLRPQLLGA</sequence>
<dbReference type="GO" id="GO:0016301">
    <property type="term" value="F:kinase activity"/>
    <property type="evidence" value="ECO:0007669"/>
    <property type="project" value="UniProtKB-KW"/>
</dbReference>
<dbReference type="Pfam" id="PF01869">
    <property type="entry name" value="BcrAD_BadFG"/>
    <property type="match status" value="1"/>
</dbReference>
<comment type="caution">
    <text evidence="2">The sequence shown here is derived from an EMBL/GenBank/DDBJ whole genome shotgun (WGS) entry which is preliminary data.</text>
</comment>
<keyword evidence="2" id="KW-0418">Kinase</keyword>
<reference evidence="2 3" key="1">
    <citation type="submission" date="2018-08" db="EMBL/GenBank/DDBJ databases">
        <title>Genomic Encyclopedia of Archaeal and Bacterial Type Strains, Phase II (KMG-II): from individual species to whole genera.</title>
        <authorList>
            <person name="Goeker M."/>
        </authorList>
    </citation>
    <scope>NUCLEOTIDE SEQUENCE [LARGE SCALE GENOMIC DNA]</scope>
    <source>
        <strain evidence="2 3">DSM 45791</strain>
    </source>
</reference>